<dbReference type="InterPro" id="IPR036291">
    <property type="entry name" value="NAD(P)-bd_dom_sf"/>
</dbReference>
<dbReference type="AlphaFoldDB" id="A0A840A1H2"/>
<feature type="binding site" evidence="6">
    <location>
        <begin position="7"/>
        <end position="12"/>
    </location>
    <ligand>
        <name>NADP(+)</name>
        <dbReference type="ChEBI" id="CHEBI:58349"/>
    </ligand>
</feature>
<dbReference type="Pfam" id="PF03807">
    <property type="entry name" value="F420_oxidored"/>
    <property type="match status" value="1"/>
</dbReference>
<dbReference type="Gene3D" id="3.40.50.720">
    <property type="entry name" value="NAD(P)-binding Rossmann-like Domain"/>
    <property type="match status" value="1"/>
</dbReference>
<dbReference type="NCBIfam" id="TIGR00112">
    <property type="entry name" value="proC"/>
    <property type="match status" value="1"/>
</dbReference>
<dbReference type="PIRSF" id="PIRSF000193">
    <property type="entry name" value="Pyrrol-5-carb_rd"/>
    <property type="match status" value="1"/>
</dbReference>
<evidence type="ECO:0000256" key="6">
    <source>
        <dbReference type="PIRSR" id="PIRSR000193-1"/>
    </source>
</evidence>
<comment type="similarity">
    <text evidence="1 4">Belongs to the pyrroline-5-carboxylate reductase family.</text>
</comment>
<keyword evidence="4" id="KW-0641">Proline biosynthesis</keyword>
<keyword evidence="4" id="KW-0028">Amino-acid biosynthesis</keyword>
<name>A0A840A1H2_9CAUL</name>
<comment type="catalytic activity">
    <reaction evidence="4">
        <text>L-proline + NAD(+) = (S)-1-pyrroline-5-carboxylate + NADH + 2 H(+)</text>
        <dbReference type="Rhea" id="RHEA:14105"/>
        <dbReference type="ChEBI" id="CHEBI:15378"/>
        <dbReference type="ChEBI" id="CHEBI:17388"/>
        <dbReference type="ChEBI" id="CHEBI:57540"/>
        <dbReference type="ChEBI" id="CHEBI:57945"/>
        <dbReference type="ChEBI" id="CHEBI:60039"/>
        <dbReference type="EC" id="1.5.1.2"/>
    </reaction>
</comment>
<dbReference type="RefSeq" id="WP_183772193.1">
    <property type="nucleotide sequence ID" value="NZ_JACIDK010000002.1"/>
</dbReference>
<evidence type="ECO:0000256" key="5">
    <source>
        <dbReference type="NCBIfam" id="TIGR00112"/>
    </source>
</evidence>
<feature type="binding site" evidence="6">
    <location>
        <begin position="68"/>
        <end position="71"/>
    </location>
    <ligand>
        <name>NADP(+)</name>
        <dbReference type="ChEBI" id="CHEBI:58349"/>
    </ligand>
</feature>
<dbReference type="GO" id="GO:0055129">
    <property type="term" value="P:L-proline biosynthetic process"/>
    <property type="evidence" value="ECO:0007669"/>
    <property type="project" value="UniProtKB-UniRule"/>
</dbReference>
<keyword evidence="10" id="KW-1185">Reference proteome</keyword>
<evidence type="ECO:0000313" key="9">
    <source>
        <dbReference type="EMBL" id="MBB3891381.1"/>
    </source>
</evidence>
<dbReference type="SUPFAM" id="SSF48179">
    <property type="entry name" value="6-phosphogluconate dehydrogenase C-terminal domain-like"/>
    <property type="match status" value="1"/>
</dbReference>
<evidence type="ECO:0000313" key="10">
    <source>
        <dbReference type="Proteomes" id="UP000530564"/>
    </source>
</evidence>
<dbReference type="InterPro" id="IPR000304">
    <property type="entry name" value="Pyrroline-COOH_reductase"/>
</dbReference>
<feature type="domain" description="Pyrroline-5-carboxylate reductase dimerisation" evidence="8">
    <location>
        <begin position="157"/>
        <end position="262"/>
    </location>
</feature>
<comment type="function">
    <text evidence="4">Catalyzes the reduction of 1-pyrroline-5-carboxylate (PCA) to L-proline.</text>
</comment>
<dbReference type="Gene3D" id="1.10.3730.10">
    <property type="entry name" value="ProC C-terminal domain-like"/>
    <property type="match status" value="1"/>
</dbReference>
<comment type="caution">
    <text evidence="9">The sequence shown here is derived from an EMBL/GenBank/DDBJ whole genome shotgun (WGS) entry which is preliminary data.</text>
</comment>
<dbReference type="GO" id="GO:0005737">
    <property type="term" value="C:cytoplasm"/>
    <property type="evidence" value="ECO:0007669"/>
    <property type="project" value="UniProtKB-SubCell"/>
</dbReference>
<dbReference type="EMBL" id="JACIDK010000002">
    <property type="protein sequence ID" value="MBB3891381.1"/>
    <property type="molecule type" value="Genomic_DNA"/>
</dbReference>
<dbReference type="PANTHER" id="PTHR11645">
    <property type="entry name" value="PYRROLINE-5-CARBOXYLATE REDUCTASE"/>
    <property type="match status" value="1"/>
</dbReference>
<feature type="domain" description="Pyrroline-5-carboxylate reductase catalytic N-terminal" evidence="7">
    <location>
        <begin position="5"/>
        <end position="97"/>
    </location>
</feature>
<dbReference type="HAMAP" id="MF_01925">
    <property type="entry name" value="P5C_reductase"/>
    <property type="match status" value="1"/>
</dbReference>
<protein>
    <recommendedName>
        <fullName evidence="4 5">Pyrroline-5-carboxylate reductase</fullName>
        <shortName evidence="4">P5C reductase</shortName>
        <shortName evidence="4">P5CR</shortName>
        <ecNumber evidence="4 5">1.5.1.2</ecNumber>
    </recommendedName>
    <alternativeName>
        <fullName evidence="4">PCA reductase</fullName>
    </alternativeName>
</protein>
<dbReference type="SUPFAM" id="SSF51735">
    <property type="entry name" value="NAD(P)-binding Rossmann-fold domains"/>
    <property type="match status" value="1"/>
</dbReference>
<reference evidence="9 10" key="1">
    <citation type="submission" date="2020-08" db="EMBL/GenBank/DDBJ databases">
        <title>Genomic Encyclopedia of Type Strains, Phase IV (KMG-IV): sequencing the most valuable type-strain genomes for metagenomic binning, comparative biology and taxonomic classification.</title>
        <authorList>
            <person name="Goeker M."/>
        </authorList>
    </citation>
    <scope>NUCLEOTIDE SEQUENCE [LARGE SCALE GENOMIC DNA]</scope>
    <source>
        <strain evidence="9 10">DSM 21793</strain>
    </source>
</reference>
<evidence type="ECO:0000256" key="1">
    <source>
        <dbReference type="ARBA" id="ARBA00005525"/>
    </source>
</evidence>
<proteinExistence type="inferred from homology"/>
<dbReference type="GO" id="GO:0004735">
    <property type="term" value="F:pyrroline-5-carboxylate reductase activity"/>
    <property type="evidence" value="ECO:0007669"/>
    <property type="project" value="UniProtKB-UniRule"/>
</dbReference>
<comment type="pathway">
    <text evidence="4">Amino-acid biosynthesis; L-proline biosynthesis; L-proline from L-glutamate 5-semialdehyde: step 1/1.</text>
</comment>
<dbReference type="Pfam" id="PF14748">
    <property type="entry name" value="P5CR_dimer"/>
    <property type="match status" value="1"/>
</dbReference>
<keyword evidence="3 4" id="KW-0560">Oxidoreductase</keyword>
<comment type="catalytic activity">
    <reaction evidence="4">
        <text>L-proline + NADP(+) = (S)-1-pyrroline-5-carboxylate + NADPH + 2 H(+)</text>
        <dbReference type="Rhea" id="RHEA:14109"/>
        <dbReference type="ChEBI" id="CHEBI:15378"/>
        <dbReference type="ChEBI" id="CHEBI:17388"/>
        <dbReference type="ChEBI" id="CHEBI:57783"/>
        <dbReference type="ChEBI" id="CHEBI:58349"/>
        <dbReference type="ChEBI" id="CHEBI:60039"/>
        <dbReference type="EC" id="1.5.1.2"/>
    </reaction>
</comment>
<dbReference type="Proteomes" id="UP000530564">
    <property type="component" value="Unassembled WGS sequence"/>
</dbReference>
<evidence type="ECO:0000256" key="4">
    <source>
        <dbReference type="HAMAP-Rule" id="MF_01925"/>
    </source>
</evidence>
<evidence type="ECO:0000256" key="3">
    <source>
        <dbReference type="ARBA" id="ARBA00023002"/>
    </source>
</evidence>
<evidence type="ECO:0000259" key="7">
    <source>
        <dbReference type="Pfam" id="PF03807"/>
    </source>
</evidence>
<keyword evidence="2 4" id="KW-0521">NADP</keyword>
<dbReference type="InterPro" id="IPR029036">
    <property type="entry name" value="P5CR_dimer"/>
</dbReference>
<dbReference type="InterPro" id="IPR028939">
    <property type="entry name" value="P5C_Rdtase_cat_N"/>
</dbReference>
<sequence>MTPILMLGAGRMGGALIEGWRTAGAFQASDLIIREPHSNPTLEAAKAAGARINPPDGELAQAKTVLLAVKPQLWREAAAQVAEHLAPDAVIVSIAAGVRSADISQAFGGRAVARIMPTTAVAVCQGTASIFAADPEAKARTHALFAPVGAVVDVADEELMHAATGVSGSAPAYLYAFVEALEAAGAAAGLPAADSARLARSTIAGAAALMARSGEEPAELRKQVTSPGGTTQAALDVLLGANGLPELLREAVAAATRRSRELGG</sequence>
<dbReference type="PANTHER" id="PTHR11645:SF0">
    <property type="entry name" value="PYRROLINE-5-CARBOXYLATE REDUCTASE 3"/>
    <property type="match status" value="1"/>
</dbReference>
<dbReference type="InterPro" id="IPR008927">
    <property type="entry name" value="6-PGluconate_DH-like_C_sf"/>
</dbReference>
<gene>
    <name evidence="4" type="primary">proC</name>
    <name evidence="9" type="ORF">GGQ61_002098</name>
</gene>
<evidence type="ECO:0000259" key="8">
    <source>
        <dbReference type="Pfam" id="PF14748"/>
    </source>
</evidence>
<dbReference type="EC" id="1.5.1.2" evidence="4 5"/>
<comment type="subcellular location">
    <subcellularLocation>
        <location evidence="4">Cytoplasm</location>
    </subcellularLocation>
</comment>
<keyword evidence="4" id="KW-0963">Cytoplasm</keyword>
<organism evidence="9 10">
    <name type="scientific">Phenylobacterium haematophilum</name>
    <dbReference type="NCBI Taxonomy" id="98513"/>
    <lineage>
        <taxon>Bacteria</taxon>
        <taxon>Pseudomonadati</taxon>
        <taxon>Pseudomonadota</taxon>
        <taxon>Alphaproteobacteria</taxon>
        <taxon>Caulobacterales</taxon>
        <taxon>Caulobacteraceae</taxon>
        <taxon>Phenylobacterium</taxon>
    </lineage>
</organism>
<accession>A0A840A1H2</accession>
<evidence type="ECO:0000256" key="2">
    <source>
        <dbReference type="ARBA" id="ARBA00022857"/>
    </source>
</evidence>
<dbReference type="FunFam" id="1.10.3730.10:FF:000001">
    <property type="entry name" value="Pyrroline-5-carboxylate reductase"/>
    <property type="match status" value="1"/>
</dbReference>
<dbReference type="UniPathway" id="UPA00098">
    <property type="reaction ID" value="UER00361"/>
</dbReference>